<dbReference type="NCBIfam" id="TIGR00688">
    <property type="entry name" value="rarD"/>
    <property type="match status" value="1"/>
</dbReference>
<feature type="transmembrane region" description="Helical" evidence="8">
    <location>
        <begin position="246"/>
        <end position="263"/>
    </location>
</feature>
<dbReference type="GO" id="GO:0005886">
    <property type="term" value="C:plasma membrane"/>
    <property type="evidence" value="ECO:0007669"/>
    <property type="project" value="UniProtKB-SubCell"/>
</dbReference>
<dbReference type="InterPro" id="IPR037185">
    <property type="entry name" value="EmrE-like"/>
</dbReference>
<accession>A0A178MIF2</accession>
<evidence type="ECO:0000256" key="6">
    <source>
        <dbReference type="ARBA" id="ARBA00022989"/>
    </source>
</evidence>
<evidence type="ECO:0000259" key="9">
    <source>
        <dbReference type="Pfam" id="PF00892"/>
    </source>
</evidence>
<feature type="transmembrane region" description="Helical" evidence="8">
    <location>
        <begin position="78"/>
        <end position="97"/>
    </location>
</feature>
<feature type="transmembrane region" description="Helical" evidence="8">
    <location>
        <begin position="184"/>
        <end position="203"/>
    </location>
</feature>
<keyword evidence="11" id="KW-1185">Reference proteome</keyword>
<feature type="transmembrane region" description="Helical" evidence="8">
    <location>
        <begin position="133"/>
        <end position="149"/>
    </location>
</feature>
<feature type="transmembrane region" description="Helical" evidence="8">
    <location>
        <begin position="109"/>
        <end position="126"/>
    </location>
</feature>
<feature type="transmembrane region" description="Helical" evidence="8">
    <location>
        <begin position="44"/>
        <end position="66"/>
    </location>
</feature>
<dbReference type="AlphaFoldDB" id="A0A178MIF2"/>
<comment type="similarity">
    <text evidence="2">Belongs to the EamA transporter family.</text>
</comment>
<evidence type="ECO:0000256" key="8">
    <source>
        <dbReference type="SAM" id="Phobius"/>
    </source>
</evidence>
<gene>
    <name evidence="10" type="ORF">A6A05_03180</name>
</gene>
<keyword evidence="4" id="KW-1003">Cell membrane</keyword>
<keyword evidence="7 8" id="KW-0472">Membrane</keyword>
<dbReference type="PANTHER" id="PTHR22911:SF137">
    <property type="entry name" value="SOLUTE CARRIER FAMILY 35 MEMBER G2-RELATED"/>
    <property type="match status" value="1"/>
</dbReference>
<evidence type="ECO:0000256" key="1">
    <source>
        <dbReference type="ARBA" id="ARBA00004651"/>
    </source>
</evidence>
<evidence type="ECO:0000256" key="4">
    <source>
        <dbReference type="ARBA" id="ARBA00022475"/>
    </source>
</evidence>
<protein>
    <recommendedName>
        <fullName evidence="9">EamA domain-containing protein</fullName>
    </recommendedName>
</protein>
<dbReference type="Proteomes" id="UP000078543">
    <property type="component" value="Unassembled WGS sequence"/>
</dbReference>
<evidence type="ECO:0000256" key="2">
    <source>
        <dbReference type="ARBA" id="ARBA00007362"/>
    </source>
</evidence>
<evidence type="ECO:0000313" key="10">
    <source>
        <dbReference type="EMBL" id="OAN47845.1"/>
    </source>
</evidence>
<dbReference type="InterPro" id="IPR000620">
    <property type="entry name" value="EamA_dom"/>
</dbReference>
<reference evidence="10 11" key="1">
    <citation type="submission" date="2016-04" db="EMBL/GenBank/DDBJ databases">
        <title>Draft genome sequence of freshwater magnetotactic bacteria Magnetospirillum marisnigri SP-1 and Magnetospirillum moscoviense BB-1.</title>
        <authorList>
            <person name="Koziaeva V."/>
            <person name="Dziuba M.V."/>
            <person name="Ivanov T.M."/>
            <person name="Kuznetsov B."/>
            <person name="Grouzdev D.S."/>
        </authorList>
    </citation>
    <scope>NUCLEOTIDE SEQUENCE [LARGE SCALE GENOMIC DNA]</scope>
    <source>
        <strain evidence="10 11">BB-1</strain>
    </source>
</reference>
<dbReference type="SUPFAM" id="SSF103481">
    <property type="entry name" value="Multidrug resistance efflux transporter EmrE"/>
    <property type="match status" value="2"/>
</dbReference>
<feature type="transmembrane region" description="Helical" evidence="8">
    <location>
        <begin position="215"/>
        <end position="234"/>
    </location>
</feature>
<dbReference type="STRING" id="1437059.A6A05_03180"/>
<evidence type="ECO:0000256" key="3">
    <source>
        <dbReference type="ARBA" id="ARBA00022448"/>
    </source>
</evidence>
<organism evidence="10 11">
    <name type="scientific">Magnetospirillum moscoviense</name>
    <dbReference type="NCBI Taxonomy" id="1437059"/>
    <lineage>
        <taxon>Bacteria</taxon>
        <taxon>Pseudomonadati</taxon>
        <taxon>Pseudomonadota</taxon>
        <taxon>Alphaproteobacteria</taxon>
        <taxon>Rhodospirillales</taxon>
        <taxon>Rhodospirillaceae</taxon>
        <taxon>Magnetospirillum</taxon>
    </lineage>
</organism>
<feature type="transmembrane region" description="Helical" evidence="8">
    <location>
        <begin position="269"/>
        <end position="287"/>
    </location>
</feature>
<keyword evidence="6 8" id="KW-1133">Transmembrane helix</keyword>
<proteinExistence type="inferred from homology"/>
<dbReference type="PANTHER" id="PTHR22911">
    <property type="entry name" value="ACYL-MALONYL CONDENSING ENZYME-RELATED"/>
    <property type="match status" value="1"/>
</dbReference>
<evidence type="ECO:0000256" key="5">
    <source>
        <dbReference type="ARBA" id="ARBA00022692"/>
    </source>
</evidence>
<feature type="transmembrane region" description="Helical" evidence="8">
    <location>
        <begin position="12"/>
        <end position="32"/>
    </location>
</feature>
<dbReference type="EMBL" id="LWQU01000163">
    <property type="protein sequence ID" value="OAN47845.1"/>
    <property type="molecule type" value="Genomic_DNA"/>
</dbReference>
<keyword evidence="3" id="KW-0813">Transport</keyword>
<comment type="subcellular location">
    <subcellularLocation>
        <location evidence="1">Cell membrane</location>
        <topology evidence="1">Multi-pass membrane protein</topology>
    </subcellularLocation>
</comment>
<evidence type="ECO:0000313" key="11">
    <source>
        <dbReference type="Proteomes" id="UP000078543"/>
    </source>
</evidence>
<name>A0A178MIF2_9PROT</name>
<dbReference type="Pfam" id="PF00892">
    <property type="entry name" value="EamA"/>
    <property type="match status" value="1"/>
</dbReference>
<sequence length="290" mass="30741">MFGRSVIMDQTRLGIMAVLLAFVSWGVFGVYFHALGSLPAAEIMAHRAIGTTLFSVLVLVLWRRLADIRAILGNPRHALGLAASALAIGANWGGFIWASANGRALEASLGYFIYPLVSILLARLALGERLSARQSVAVGLAALGVGWLVAHGTGIPWVALVLAFSMAFYGLLRKTINVPALAGLAVETGWMVLPALAYLAWIGGGEAPQADARTIGLLALAGPITAIPLVLFAVGARRLRLSTLGMLFYINPTVQMLMAVLVLGEAFTMAHAVAFPVIWAALALYSWPKR</sequence>
<dbReference type="InterPro" id="IPR004626">
    <property type="entry name" value="RarD"/>
</dbReference>
<comment type="caution">
    <text evidence="10">The sequence shown here is derived from an EMBL/GenBank/DDBJ whole genome shotgun (WGS) entry which is preliminary data.</text>
</comment>
<feature type="domain" description="EamA" evidence="9">
    <location>
        <begin position="13"/>
        <end position="148"/>
    </location>
</feature>
<keyword evidence="5 8" id="KW-0812">Transmembrane</keyword>
<evidence type="ECO:0000256" key="7">
    <source>
        <dbReference type="ARBA" id="ARBA00023136"/>
    </source>
</evidence>
<feature type="transmembrane region" description="Helical" evidence="8">
    <location>
        <begin position="155"/>
        <end position="172"/>
    </location>
</feature>